<dbReference type="AlphaFoldDB" id="A0A972NXE2"/>
<comment type="caution">
    <text evidence="1">The sequence shown here is derived from an EMBL/GenBank/DDBJ whole genome shotgun (WGS) entry which is preliminary data.</text>
</comment>
<dbReference type="EMBL" id="WOEZ01000215">
    <property type="protein sequence ID" value="NPT60339.1"/>
    <property type="molecule type" value="Genomic_DNA"/>
</dbReference>
<gene>
    <name evidence="1" type="ORF">GNZ13_38735</name>
</gene>
<evidence type="ECO:0000313" key="1">
    <source>
        <dbReference type="EMBL" id="NPT60339.1"/>
    </source>
</evidence>
<sequence>MRASSSRPYLGDPDVVGGLVRGFLAGVVDRVAEVGAGREDRGVAAMADTQACITMGDIFLGRDPACEPVGQWNRSGGMVNWMYRQLDHIYQEPEANREALVADVFAWAVRFAYEAIRAHEDDADEADLQDDLVNLADDLTRFLLGMPGHFPDRLFL</sequence>
<dbReference type="Proteomes" id="UP000655523">
    <property type="component" value="Unassembled WGS sequence"/>
</dbReference>
<keyword evidence="2" id="KW-1185">Reference proteome</keyword>
<reference evidence="1 2" key="1">
    <citation type="submission" date="2019-11" db="EMBL/GenBank/DDBJ databases">
        <title>Metabolism of dissolved organic matter in forest soils.</title>
        <authorList>
            <person name="Cyle K.T."/>
            <person name="Wilhelm R.C."/>
            <person name="Martinez C.E."/>
        </authorList>
    </citation>
    <scope>NUCLEOTIDE SEQUENCE [LARGE SCALE GENOMIC DNA]</scope>
    <source>
        <strain evidence="1 2">5N</strain>
    </source>
</reference>
<name>A0A972NXE2_9BURK</name>
<dbReference type="RefSeq" id="WP_172175051.1">
    <property type="nucleotide sequence ID" value="NZ_WOEZ01000215.1"/>
</dbReference>
<organism evidence="1 2">
    <name type="scientific">Paraburkholderia elongata</name>
    <dbReference type="NCBI Taxonomy" id="2675747"/>
    <lineage>
        <taxon>Bacteria</taxon>
        <taxon>Pseudomonadati</taxon>
        <taxon>Pseudomonadota</taxon>
        <taxon>Betaproteobacteria</taxon>
        <taxon>Burkholderiales</taxon>
        <taxon>Burkholderiaceae</taxon>
        <taxon>Paraburkholderia</taxon>
    </lineage>
</organism>
<protein>
    <submittedName>
        <fullName evidence="1">Uncharacterized protein</fullName>
    </submittedName>
</protein>
<proteinExistence type="predicted"/>
<accession>A0A972NXE2</accession>
<evidence type="ECO:0000313" key="2">
    <source>
        <dbReference type="Proteomes" id="UP000655523"/>
    </source>
</evidence>